<dbReference type="AlphaFoldDB" id="A0A512SZG9"/>
<dbReference type="InterPro" id="IPR050109">
    <property type="entry name" value="HTH-type_TetR-like_transc_reg"/>
</dbReference>
<dbReference type="InterPro" id="IPR009057">
    <property type="entry name" value="Homeodomain-like_sf"/>
</dbReference>
<dbReference type="Pfam" id="PF00440">
    <property type="entry name" value="TetR_N"/>
    <property type="match status" value="1"/>
</dbReference>
<feature type="domain" description="HTH tetR-type" evidence="5">
    <location>
        <begin position="19"/>
        <end position="79"/>
    </location>
</feature>
<organism evidence="6 7">
    <name type="scientific">Knoellia locipacati</name>
    <dbReference type="NCBI Taxonomy" id="882824"/>
    <lineage>
        <taxon>Bacteria</taxon>
        <taxon>Bacillati</taxon>
        <taxon>Actinomycetota</taxon>
        <taxon>Actinomycetes</taxon>
        <taxon>Micrococcales</taxon>
        <taxon>Intrasporangiaceae</taxon>
        <taxon>Knoellia</taxon>
    </lineage>
</organism>
<comment type="caution">
    <text evidence="6">The sequence shown here is derived from an EMBL/GenBank/DDBJ whole genome shotgun (WGS) entry which is preliminary data.</text>
</comment>
<evidence type="ECO:0000313" key="6">
    <source>
        <dbReference type="EMBL" id="GEQ13313.1"/>
    </source>
</evidence>
<dbReference type="Proteomes" id="UP000321793">
    <property type="component" value="Unassembled WGS sequence"/>
</dbReference>
<dbReference type="InterPro" id="IPR001647">
    <property type="entry name" value="HTH_TetR"/>
</dbReference>
<evidence type="ECO:0000313" key="7">
    <source>
        <dbReference type="Proteomes" id="UP000321793"/>
    </source>
</evidence>
<evidence type="ECO:0000256" key="3">
    <source>
        <dbReference type="ARBA" id="ARBA00023163"/>
    </source>
</evidence>
<evidence type="ECO:0000256" key="2">
    <source>
        <dbReference type="ARBA" id="ARBA00023125"/>
    </source>
</evidence>
<keyword evidence="7" id="KW-1185">Reference proteome</keyword>
<dbReference type="PROSITE" id="PS50977">
    <property type="entry name" value="HTH_TETR_2"/>
    <property type="match status" value="1"/>
</dbReference>
<feature type="DNA-binding region" description="H-T-H motif" evidence="4">
    <location>
        <begin position="42"/>
        <end position="61"/>
    </location>
</feature>
<dbReference type="EMBL" id="BKBA01000004">
    <property type="protein sequence ID" value="GEQ13313.1"/>
    <property type="molecule type" value="Genomic_DNA"/>
</dbReference>
<proteinExistence type="predicted"/>
<protein>
    <recommendedName>
        <fullName evidence="5">HTH tetR-type domain-containing protein</fullName>
    </recommendedName>
</protein>
<name>A0A512SZG9_9MICO</name>
<dbReference type="PANTHER" id="PTHR30055">
    <property type="entry name" value="HTH-TYPE TRANSCRIPTIONAL REGULATOR RUTR"/>
    <property type="match status" value="1"/>
</dbReference>
<dbReference type="GO" id="GO:0000976">
    <property type="term" value="F:transcription cis-regulatory region binding"/>
    <property type="evidence" value="ECO:0007669"/>
    <property type="project" value="TreeGrafter"/>
</dbReference>
<keyword evidence="2 4" id="KW-0238">DNA-binding</keyword>
<evidence type="ECO:0000256" key="4">
    <source>
        <dbReference type="PROSITE-ProRule" id="PRU00335"/>
    </source>
</evidence>
<dbReference type="PANTHER" id="PTHR30055:SF234">
    <property type="entry name" value="HTH-TYPE TRANSCRIPTIONAL REGULATOR BETI"/>
    <property type="match status" value="1"/>
</dbReference>
<evidence type="ECO:0000256" key="1">
    <source>
        <dbReference type="ARBA" id="ARBA00023015"/>
    </source>
</evidence>
<reference evidence="6 7" key="1">
    <citation type="submission" date="2019-07" db="EMBL/GenBank/DDBJ databases">
        <title>Whole genome shotgun sequence of Knoellia locipacati NBRC 109775.</title>
        <authorList>
            <person name="Hosoyama A."/>
            <person name="Uohara A."/>
            <person name="Ohji S."/>
            <person name="Ichikawa N."/>
        </authorList>
    </citation>
    <scope>NUCLEOTIDE SEQUENCE [LARGE SCALE GENOMIC DNA]</scope>
    <source>
        <strain evidence="6 7">NBRC 109775</strain>
    </source>
</reference>
<sequence length="201" mass="22453">MKDKAPRPYRMTARAQAAERTGERILDAMLARFATVAYDRIRLEDVAADAEVTVQTLIRRFGTKHGLLAATVEREFVRLAADRTAAMGDSPERTLHALVEYYEHHGALILKLYAEAAQAPGVPELAARSRAYHVDWCRAAFSESLEPSRDRSTRARRLAQVVALCDATTWRILRFDSGLSPHQTEQALLEMLLPLLGPQNG</sequence>
<keyword evidence="3" id="KW-0804">Transcription</keyword>
<dbReference type="SUPFAM" id="SSF46689">
    <property type="entry name" value="Homeodomain-like"/>
    <property type="match status" value="1"/>
</dbReference>
<dbReference type="Gene3D" id="1.10.357.10">
    <property type="entry name" value="Tetracycline Repressor, domain 2"/>
    <property type="match status" value="1"/>
</dbReference>
<gene>
    <name evidence="6" type="ORF">KLO01_13600</name>
</gene>
<dbReference type="RefSeq" id="WP_147063465.1">
    <property type="nucleotide sequence ID" value="NZ_BAABDN010000001.1"/>
</dbReference>
<dbReference type="GO" id="GO:0003700">
    <property type="term" value="F:DNA-binding transcription factor activity"/>
    <property type="evidence" value="ECO:0007669"/>
    <property type="project" value="TreeGrafter"/>
</dbReference>
<accession>A0A512SZG9</accession>
<evidence type="ECO:0000259" key="5">
    <source>
        <dbReference type="PROSITE" id="PS50977"/>
    </source>
</evidence>
<dbReference type="OrthoDB" id="5177743at2"/>
<keyword evidence="1" id="KW-0805">Transcription regulation</keyword>